<feature type="domain" description="START" evidence="1">
    <location>
        <begin position="44"/>
        <end position="203"/>
    </location>
</feature>
<dbReference type="PANTHER" id="PTHR45654">
    <property type="entry name" value="HOMEOBOX-LEUCINE ZIPPER PROTEIN MERISTEM L1"/>
    <property type="match status" value="1"/>
</dbReference>
<evidence type="ECO:0000313" key="2">
    <source>
        <dbReference type="EMBL" id="GAU51461.1"/>
    </source>
</evidence>
<feature type="non-terminal residue" evidence="2">
    <location>
        <position position="203"/>
    </location>
</feature>
<protein>
    <recommendedName>
        <fullName evidence="1">START domain-containing protein</fullName>
    </recommendedName>
</protein>
<accession>A0A2Z6P4V3</accession>
<dbReference type="InterPro" id="IPR023393">
    <property type="entry name" value="START-like_dom_sf"/>
</dbReference>
<gene>
    <name evidence="2" type="ORF">TSUD_413580</name>
</gene>
<dbReference type="Pfam" id="PF01852">
    <property type="entry name" value="START"/>
    <property type="match status" value="1"/>
</dbReference>
<dbReference type="PROSITE" id="PS50848">
    <property type="entry name" value="START"/>
    <property type="match status" value="1"/>
</dbReference>
<evidence type="ECO:0000313" key="3">
    <source>
        <dbReference type="Proteomes" id="UP000242715"/>
    </source>
</evidence>
<dbReference type="AlphaFoldDB" id="A0A2Z6P4V3"/>
<name>A0A2Z6P4V3_TRISU</name>
<keyword evidence="3" id="KW-1185">Reference proteome</keyword>
<dbReference type="InterPro" id="IPR002913">
    <property type="entry name" value="START_lipid-bd_dom"/>
</dbReference>
<dbReference type="InterPro" id="IPR042160">
    <property type="entry name" value="HD-Zip_IV"/>
</dbReference>
<dbReference type="GO" id="GO:0008289">
    <property type="term" value="F:lipid binding"/>
    <property type="evidence" value="ECO:0007669"/>
    <property type="project" value="InterPro"/>
</dbReference>
<dbReference type="OrthoDB" id="1428586at2759"/>
<dbReference type="Proteomes" id="UP000242715">
    <property type="component" value="Unassembled WGS sequence"/>
</dbReference>
<organism evidence="2 3">
    <name type="scientific">Trifolium subterraneum</name>
    <name type="common">Subterranean clover</name>
    <dbReference type="NCBI Taxonomy" id="3900"/>
    <lineage>
        <taxon>Eukaryota</taxon>
        <taxon>Viridiplantae</taxon>
        <taxon>Streptophyta</taxon>
        <taxon>Embryophyta</taxon>
        <taxon>Tracheophyta</taxon>
        <taxon>Spermatophyta</taxon>
        <taxon>Magnoliopsida</taxon>
        <taxon>eudicotyledons</taxon>
        <taxon>Gunneridae</taxon>
        <taxon>Pentapetalae</taxon>
        <taxon>rosids</taxon>
        <taxon>fabids</taxon>
        <taxon>Fabales</taxon>
        <taxon>Fabaceae</taxon>
        <taxon>Papilionoideae</taxon>
        <taxon>50 kb inversion clade</taxon>
        <taxon>NPAAA clade</taxon>
        <taxon>Hologalegina</taxon>
        <taxon>IRL clade</taxon>
        <taxon>Trifolieae</taxon>
        <taxon>Trifolium</taxon>
    </lineage>
</organism>
<dbReference type="PANTHER" id="PTHR45654:SF9">
    <property type="entry name" value="HOMEOBOX-LEUCINE ZIPPER PROTEIN HDG10-RELATED"/>
    <property type="match status" value="1"/>
</dbReference>
<sequence length="203" mass="23301">MAHFQMCPPETQVKKTTTKRANKRKHEEACVIYEEYDIGDLKESEENQSPFLSVAKRAMREVLRLMSTTNESLWTTNHSNEAVGAILDRQMYMNLNSTFSKLISPNRRVESSKEELIVRSSGKHLVELILDSEKWAKSFPTIVSNAKTVHVFNAGTPENRNGALQAMVGEMHILSPLVPSREFYFIRYCRQFSNNDWVIVDVS</sequence>
<dbReference type="GO" id="GO:0003677">
    <property type="term" value="F:DNA binding"/>
    <property type="evidence" value="ECO:0007669"/>
    <property type="project" value="UniProtKB-KW"/>
</dbReference>
<evidence type="ECO:0000259" key="1">
    <source>
        <dbReference type="PROSITE" id="PS50848"/>
    </source>
</evidence>
<dbReference type="SUPFAM" id="SSF55961">
    <property type="entry name" value="Bet v1-like"/>
    <property type="match status" value="1"/>
</dbReference>
<dbReference type="Gene3D" id="3.30.530.20">
    <property type="match status" value="1"/>
</dbReference>
<reference evidence="3" key="1">
    <citation type="journal article" date="2017" name="Front. Plant Sci.">
        <title>Climate Clever Clovers: New Paradigm to Reduce the Environmental Footprint of Ruminants by Breeding Low Methanogenic Forages Utilizing Haplotype Variation.</title>
        <authorList>
            <person name="Kaur P."/>
            <person name="Appels R."/>
            <person name="Bayer P.E."/>
            <person name="Keeble-Gagnere G."/>
            <person name="Wang J."/>
            <person name="Hirakawa H."/>
            <person name="Shirasawa K."/>
            <person name="Vercoe P."/>
            <person name="Stefanova K."/>
            <person name="Durmic Z."/>
            <person name="Nichols P."/>
            <person name="Revell C."/>
            <person name="Isobe S.N."/>
            <person name="Edwards D."/>
            <person name="Erskine W."/>
        </authorList>
    </citation>
    <scope>NUCLEOTIDE SEQUENCE [LARGE SCALE GENOMIC DNA]</scope>
    <source>
        <strain evidence="3">cv. Daliak</strain>
    </source>
</reference>
<dbReference type="EMBL" id="DF975149">
    <property type="protein sequence ID" value="GAU51461.1"/>
    <property type="molecule type" value="Genomic_DNA"/>
</dbReference>
<proteinExistence type="predicted"/>